<evidence type="ECO:0000313" key="1">
    <source>
        <dbReference type="EMBL" id="USQ97247.1"/>
    </source>
</evidence>
<dbReference type="Proteomes" id="UP001057520">
    <property type="component" value="Chromosome"/>
</dbReference>
<evidence type="ECO:0000313" key="2">
    <source>
        <dbReference type="Proteomes" id="UP001057520"/>
    </source>
</evidence>
<organism evidence="1 2">
    <name type="scientific">Caulobacter segnis</name>
    <dbReference type="NCBI Taxonomy" id="88688"/>
    <lineage>
        <taxon>Bacteria</taxon>
        <taxon>Pseudomonadati</taxon>
        <taxon>Pseudomonadota</taxon>
        <taxon>Alphaproteobacteria</taxon>
        <taxon>Caulobacterales</taxon>
        <taxon>Caulobacteraceae</taxon>
        <taxon>Caulobacter</taxon>
    </lineage>
</organism>
<name>A0ABY4ZWN2_9CAUL</name>
<proteinExistence type="predicted"/>
<sequence>MTVTPMIGGGPYGSPQVDPAREPFDVVGALIVGAGSQVGFSDKSDLQIPDGKAEAYVDPVAWPKIRALKSGDVVRSKDHPTSEFEVERLDRHQVGRLVFRLSVKEICP</sequence>
<gene>
    <name evidence="1" type="ORF">MZV50_06810</name>
</gene>
<accession>A0ABY4ZWN2</accession>
<reference evidence="1 2" key="1">
    <citation type="submission" date="2022-04" db="EMBL/GenBank/DDBJ databases">
        <title>Genome sequence of soybean root-associated Caulobacter segnis RL271.</title>
        <authorList>
            <person name="Longley R."/>
            <person name="Bonito G."/>
            <person name="Trigodet F."/>
            <person name="Crosson S."/>
            <person name="Fiebig A."/>
        </authorList>
    </citation>
    <scope>NUCLEOTIDE SEQUENCE [LARGE SCALE GENOMIC DNA]</scope>
    <source>
        <strain evidence="1 2">RL271</strain>
    </source>
</reference>
<dbReference type="EMBL" id="CP096040">
    <property type="protein sequence ID" value="USQ97247.1"/>
    <property type="molecule type" value="Genomic_DNA"/>
</dbReference>
<protein>
    <recommendedName>
        <fullName evidence="3">Head-to-tail stopper</fullName>
    </recommendedName>
</protein>
<keyword evidence="2" id="KW-1185">Reference proteome</keyword>
<evidence type="ECO:0008006" key="3">
    <source>
        <dbReference type="Google" id="ProtNLM"/>
    </source>
</evidence>